<name>X6LR72_RETFI</name>
<dbReference type="OMA" id="GEDECRD"/>
<dbReference type="InterPro" id="IPR029039">
    <property type="entry name" value="Flavoprotein-like_sf"/>
</dbReference>
<keyword evidence="4" id="KW-1185">Reference proteome</keyword>
<dbReference type="GO" id="GO:0005829">
    <property type="term" value="C:cytosol"/>
    <property type="evidence" value="ECO:0007669"/>
    <property type="project" value="TreeGrafter"/>
</dbReference>
<sequence>SDKPTFTLAYGTATGNAKAIALEIAQIASNGDQQCLVQGPMELNALATKAAFTQLPERRVLVIVCSTTGDGEVPECAARFYRKLRMKLSEFEENEKQEDNDDRAKWLAYTHYAILGLGDSNYSQFNAAARKLDDVIIKLGAKKFYYTGMGDDGTGFVSFYCFSLF</sequence>
<protein>
    <submittedName>
        <fullName evidence="3">Pyruvate:ferredoxin oxidoreductase/NADPH-cytochrome P450</fullName>
    </submittedName>
</protein>
<dbReference type="GO" id="GO:0009086">
    <property type="term" value="P:methionine biosynthetic process"/>
    <property type="evidence" value="ECO:0007669"/>
    <property type="project" value="TreeGrafter"/>
</dbReference>
<organism evidence="3 4">
    <name type="scientific">Reticulomyxa filosa</name>
    <dbReference type="NCBI Taxonomy" id="46433"/>
    <lineage>
        <taxon>Eukaryota</taxon>
        <taxon>Sar</taxon>
        <taxon>Rhizaria</taxon>
        <taxon>Retaria</taxon>
        <taxon>Foraminifera</taxon>
        <taxon>Monothalamids</taxon>
        <taxon>Reticulomyxidae</taxon>
        <taxon>Reticulomyxa</taxon>
    </lineage>
</organism>
<evidence type="ECO:0000256" key="1">
    <source>
        <dbReference type="ARBA" id="ARBA00022630"/>
    </source>
</evidence>
<dbReference type="Pfam" id="PF00258">
    <property type="entry name" value="Flavodoxin_1"/>
    <property type="match status" value="1"/>
</dbReference>
<proteinExistence type="predicted"/>
<dbReference type="GO" id="GO:0010181">
    <property type="term" value="F:FMN binding"/>
    <property type="evidence" value="ECO:0007669"/>
    <property type="project" value="InterPro"/>
</dbReference>
<feature type="domain" description="Flavodoxin-like" evidence="2">
    <location>
        <begin position="6"/>
        <end position="165"/>
    </location>
</feature>
<evidence type="ECO:0000313" key="4">
    <source>
        <dbReference type="Proteomes" id="UP000023152"/>
    </source>
</evidence>
<evidence type="ECO:0000313" key="3">
    <source>
        <dbReference type="EMBL" id="ETO03861.1"/>
    </source>
</evidence>
<dbReference type="PANTHER" id="PTHR19384:SF84">
    <property type="entry name" value="METHIONINE SYNTHASE REDUCTASE"/>
    <property type="match status" value="1"/>
</dbReference>
<reference evidence="3 4" key="1">
    <citation type="journal article" date="2013" name="Curr. Biol.">
        <title>The Genome of the Foraminiferan Reticulomyxa filosa.</title>
        <authorList>
            <person name="Glockner G."/>
            <person name="Hulsmann N."/>
            <person name="Schleicher M."/>
            <person name="Noegel A.A."/>
            <person name="Eichinger L."/>
            <person name="Gallinger C."/>
            <person name="Pawlowski J."/>
            <person name="Sierra R."/>
            <person name="Euteneuer U."/>
            <person name="Pillet L."/>
            <person name="Moustafa A."/>
            <person name="Platzer M."/>
            <person name="Groth M."/>
            <person name="Szafranski K."/>
            <person name="Schliwa M."/>
        </authorList>
    </citation>
    <scope>NUCLEOTIDE SEQUENCE [LARGE SCALE GENOMIC DNA]</scope>
</reference>
<feature type="non-terminal residue" evidence="3">
    <location>
        <position position="1"/>
    </location>
</feature>
<keyword evidence="1" id="KW-0285">Flavoprotein</keyword>
<feature type="non-terminal residue" evidence="3">
    <location>
        <position position="165"/>
    </location>
</feature>
<comment type="caution">
    <text evidence="3">The sequence shown here is derived from an EMBL/GenBank/DDBJ whole genome shotgun (WGS) entry which is preliminary data.</text>
</comment>
<dbReference type="GO" id="GO:0030586">
    <property type="term" value="F:[methionine synthase] reductase (NADPH) activity"/>
    <property type="evidence" value="ECO:0007669"/>
    <property type="project" value="TreeGrafter"/>
</dbReference>
<accession>X6LR72</accession>
<dbReference type="InterPro" id="IPR008254">
    <property type="entry name" value="Flavodoxin/NO_synth"/>
</dbReference>
<dbReference type="Gene3D" id="3.40.50.360">
    <property type="match status" value="1"/>
</dbReference>
<dbReference type="PANTHER" id="PTHR19384">
    <property type="entry name" value="NITRIC OXIDE SYNTHASE-RELATED"/>
    <property type="match status" value="1"/>
</dbReference>
<dbReference type="GO" id="GO:0050667">
    <property type="term" value="P:homocysteine metabolic process"/>
    <property type="evidence" value="ECO:0007669"/>
    <property type="project" value="TreeGrafter"/>
</dbReference>
<dbReference type="OrthoDB" id="1856718at2759"/>
<dbReference type="SUPFAM" id="SSF52218">
    <property type="entry name" value="Flavoproteins"/>
    <property type="match status" value="1"/>
</dbReference>
<dbReference type="EMBL" id="ASPP01031574">
    <property type="protein sequence ID" value="ETO03861.1"/>
    <property type="molecule type" value="Genomic_DNA"/>
</dbReference>
<gene>
    <name evidence="3" type="ORF">RFI_33541</name>
</gene>
<dbReference type="Proteomes" id="UP000023152">
    <property type="component" value="Unassembled WGS sequence"/>
</dbReference>
<keyword evidence="3" id="KW-0670">Pyruvate</keyword>
<evidence type="ECO:0000259" key="2">
    <source>
        <dbReference type="PROSITE" id="PS50902"/>
    </source>
</evidence>
<dbReference type="PROSITE" id="PS50902">
    <property type="entry name" value="FLAVODOXIN_LIKE"/>
    <property type="match status" value="1"/>
</dbReference>
<dbReference type="InterPro" id="IPR001094">
    <property type="entry name" value="Flavdoxin-like"/>
</dbReference>
<dbReference type="GO" id="GO:0050660">
    <property type="term" value="F:flavin adenine dinucleotide binding"/>
    <property type="evidence" value="ECO:0007669"/>
    <property type="project" value="TreeGrafter"/>
</dbReference>
<dbReference type="AlphaFoldDB" id="X6LR72"/>
<dbReference type="PRINTS" id="PR00369">
    <property type="entry name" value="FLAVODOXIN"/>
</dbReference>